<organism evidence="1 2">
    <name type="scientific">Bacillus kandeliae</name>
    <dbReference type="NCBI Taxonomy" id="3129297"/>
    <lineage>
        <taxon>Bacteria</taxon>
        <taxon>Bacillati</taxon>
        <taxon>Bacillota</taxon>
        <taxon>Bacilli</taxon>
        <taxon>Bacillales</taxon>
        <taxon>Bacillaceae</taxon>
        <taxon>Bacillus</taxon>
    </lineage>
</organism>
<proteinExistence type="predicted"/>
<dbReference type="SUPFAM" id="SSF52540">
    <property type="entry name" value="P-loop containing nucleoside triphosphate hydrolases"/>
    <property type="match status" value="1"/>
</dbReference>
<dbReference type="Gene3D" id="3.40.50.300">
    <property type="entry name" value="P-loop containing nucleotide triphosphate hydrolases"/>
    <property type="match status" value="1"/>
</dbReference>
<reference evidence="1 2" key="1">
    <citation type="submission" date="2024-02" db="EMBL/GenBank/DDBJ databases">
        <title>Seven novel Bacillus-like species.</title>
        <authorList>
            <person name="Liu G."/>
        </authorList>
    </citation>
    <scope>NUCLEOTIDE SEQUENCE [LARGE SCALE GENOMIC DNA]</scope>
    <source>
        <strain evidence="1 2">FJAT-52991</strain>
    </source>
</reference>
<dbReference type="Proteomes" id="UP001387364">
    <property type="component" value="Chromosome"/>
</dbReference>
<name>A0ABZ2N875_9BACI</name>
<gene>
    <name evidence="1" type="ORF">WDJ61_02485</name>
</gene>
<keyword evidence="2" id="KW-1185">Reference proteome</keyword>
<dbReference type="RefSeq" id="WP_338752906.1">
    <property type="nucleotide sequence ID" value="NZ_CP147404.1"/>
</dbReference>
<protein>
    <recommendedName>
        <fullName evidence="3">DNA helicase</fullName>
    </recommendedName>
</protein>
<evidence type="ECO:0008006" key="3">
    <source>
        <dbReference type="Google" id="ProtNLM"/>
    </source>
</evidence>
<accession>A0ABZ2N875</accession>
<dbReference type="EMBL" id="CP147404">
    <property type="protein sequence ID" value="WXB93541.1"/>
    <property type="molecule type" value="Genomic_DNA"/>
</dbReference>
<evidence type="ECO:0000313" key="1">
    <source>
        <dbReference type="EMBL" id="WXB93541.1"/>
    </source>
</evidence>
<dbReference type="InterPro" id="IPR027417">
    <property type="entry name" value="P-loop_NTPase"/>
</dbReference>
<evidence type="ECO:0000313" key="2">
    <source>
        <dbReference type="Proteomes" id="UP001387364"/>
    </source>
</evidence>
<sequence>MAIESDLSIDNELDRLLELYDGVTEISLDKDMVLKELETLKQISKSTPQSIGKNKLGRILFGTIHSVKGETHKATLVVNWKFERGFNESKKEYDVFEMVEKQLLGVPYNDSLNINEEEKTVLESVLRLIYVAFSRPTHLLVFALPKSQFDEDLNRRMNFEQAGWVIHG</sequence>